<gene>
    <name evidence="9" type="ORF">DL897_15710</name>
</gene>
<dbReference type="PANTHER" id="PTHR10681">
    <property type="entry name" value="THIOREDOXIN PEROXIDASE"/>
    <property type="match status" value="1"/>
</dbReference>
<keyword evidence="6" id="KW-0676">Redox-active center</keyword>
<keyword evidence="4" id="KW-0560">Oxidoreductase</keyword>
<evidence type="ECO:0000259" key="8">
    <source>
        <dbReference type="PROSITE" id="PS51352"/>
    </source>
</evidence>
<evidence type="ECO:0000256" key="6">
    <source>
        <dbReference type="ARBA" id="ARBA00023284"/>
    </source>
</evidence>
<dbReference type="Pfam" id="PF00578">
    <property type="entry name" value="AhpC-TSA"/>
    <property type="match status" value="1"/>
</dbReference>
<dbReference type="GO" id="GO:0008379">
    <property type="term" value="F:thioredoxin peroxidase activity"/>
    <property type="evidence" value="ECO:0007669"/>
    <property type="project" value="TreeGrafter"/>
</dbReference>
<dbReference type="SUPFAM" id="SSF52833">
    <property type="entry name" value="Thioredoxin-like"/>
    <property type="match status" value="1"/>
</dbReference>
<keyword evidence="10" id="KW-1185">Reference proteome</keyword>
<evidence type="ECO:0000256" key="1">
    <source>
        <dbReference type="ARBA" id="ARBA00009796"/>
    </source>
</evidence>
<dbReference type="GO" id="GO:0006979">
    <property type="term" value="P:response to oxidative stress"/>
    <property type="evidence" value="ECO:0007669"/>
    <property type="project" value="TreeGrafter"/>
</dbReference>
<evidence type="ECO:0000256" key="3">
    <source>
        <dbReference type="ARBA" id="ARBA00022862"/>
    </source>
</evidence>
<sequence length="178" mass="19866">MSSLVGKPAPDFDMESTKNLETLDENVKLSDYKGKWLVLFFYPMDFTFVCPTEITALSDNYHEFQANDCEIIGVSTDSKFVHRAWINTPRSENGLGELNYPLGADPAHKVSRDYGVLIEEKGVANRGLFIIDPEGIVRYQVVTDLNVGRSVDETLRVLQALQSGGRCPADWKPGAKHV</sequence>
<feature type="active site" description="Cysteine sulfenic acid (-SOH) intermediate; for peroxidase activity" evidence="7">
    <location>
        <position position="50"/>
    </location>
</feature>
<evidence type="ECO:0000256" key="7">
    <source>
        <dbReference type="PIRSR" id="PIRSR000239-1"/>
    </source>
</evidence>
<dbReference type="RefSeq" id="WP_113660074.1">
    <property type="nucleotide sequence ID" value="NZ_KZ845674.1"/>
</dbReference>
<dbReference type="CDD" id="cd03015">
    <property type="entry name" value="PRX_Typ2cys"/>
    <property type="match status" value="1"/>
</dbReference>
<feature type="domain" description="Thioredoxin" evidence="8">
    <location>
        <begin position="3"/>
        <end position="163"/>
    </location>
</feature>
<name>A0A364K1F5_9BACL</name>
<keyword evidence="3" id="KW-0049">Antioxidant</keyword>
<dbReference type="FunFam" id="3.40.30.10:FF:000101">
    <property type="entry name" value="2-cys peroxiredoxin"/>
    <property type="match status" value="1"/>
</dbReference>
<proteinExistence type="inferred from homology"/>
<dbReference type="Gene3D" id="3.40.30.10">
    <property type="entry name" value="Glutaredoxin"/>
    <property type="match status" value="1"/>
</dbReference>
<comment type="caution">
    <text evidence="9">The sequence shown here is derived from an EMBL/GenBank/DDBJ whole genome shotgun (WGS) entry which is preliminary data.</text>
</comment>
<evidence type="ECO:0000256" key="2">
    <source>
        <dbReference type="ARBA" id="ARBA00022559"/>
    </source>
</evidence>
<evidence type="ECO:0000313" key="10">
    <source>
        <dbReference type="Proteomes" id="UP000251213"/>
    </source>
</evidence>
<organism evidence="9 10">
    <name type="scientific">Thermoflavimicrobium daqui</name>
    <dbReference type="NCBI Taxonomy" id="2137476"/>
    <lineage>
        <taxon>Bacteria</taxon>
        <taxon>Bacillati</taxon>
        <taxon>Bacillota</taxon>
        <taxon>Bacilli</taxon>
        <taxon>Bacillales</taxon>
        <taxon>Thermoactinomycetaceae</taxon>
        <taxon>Thermoflavimicrobium</taxon>
    </lineage>
</organism>
<dbReference type="InterPro" id="IPR050217">
    <property type="entry name" value="Peroxiredoxin"/>
</dbReference>
<protein>
    <submittedName>
        <fullName evidence="9">Thioredoxin peroxidase</fullName>
    </submittedName>
</protein>
<dbReference type="Proteomes" id="UP000251213">
    <property type="component" value="Unassembled WGS sequence"/>
</dbReference>
<dbReference type="InterPro" id="IPR000866">
    <property type="entry name" value="AhpC/TSA"/>
</dbReference>
<evidence type="ECO:0000313" key="9">
    <source>
        <dbReference type="EMBL" id="RAL21862.1"/>
    </source>
</evidence>
<dbReference type="InterPro" id="IPR036249">
    <property type="entry name" value="Thioredoxin-like_sf"/>
</dbReference>
<dbReference type="OrthoDB" id="9812811at2"/>
<dbReference type="InterPro" id="IPR013766">
    <property type="entry name" value="Thioredoxin_domain"/>
</dbReference>
<reference evidence="9 10" key="2">
    <citation type="submission" date="2018-06" db="EMBL/GenBank/DDBJ databases">
        <authorList>
            <person name="Zhirakovskaya E."/>
        </authorList>
    </citation>
    <scope>NUCLEOTIDE SEQUENCE [LARGE SCALE GENOMIC DNA]</scope>
    <source>
        <strain evidence="9 10">FBKL4.011</strain>
    </source>
</reference>
<evidence type="ECO:0000256" key="4">
    <source>
        <dbReference type="ARBA" id="ARBA00023002"/>
    </source>
</evidence>
<dbReference type="AlphaFoldDB" id="A0A364K1F5"/>
<keyword evidence="5" id="KW-1015">Disulfide bond</keyword>
<reference evidence="9 10" key="1">
    <citation type="submission" date="2018-06" db="EMBL/GenBank/DDBJ databases">
        <title>Thermoflavimicrobium daqus sp. nov., a thermophilic microbe isolated from Moutai-flavour Daqu.</title>
        <authorList>
            <person name="Wang X."/>
            <person name="Zhou H."/>
        </authorList>
    </citation>
    <scope>NUCLEOTIDE SEQUENCE [LARGE SCALE GENOMIC DNA]</scope>
    <source>
        <strain evidence="9 10">FBKL4.011</strain>
    </source>
</reference>
<accession>A0A364K1F5</accession>
<dbReference type="InterPro" id="IPR024706">
    <property type="entry name" value="Peroxiredoxin_AhpC-typ"/>
</dbReference>
<dbReference type="GO" id="GO:0005829">
    <property type="term" value="C:cytosol"/>
    <property type="evidence" value="ECO:0007669"/>
    <property type="project" value="TreeGrafter"/>
</dbReference>
<keyword evidence="2 9" id="KW-0575">Peroxidase</keyword>
<dbReference type="PANTHER" id="PTHR10681:SF121">
    <property type="entry name" value="ALKYL HYDROPEROXIDE REDUCTASE C"/>
    <property type="match status" value="1"/>
</dbReference>
<dbReference type="PIRSF" id="PIRSF000239">
    <property type="entry name" value="AHPC"/>
    <property type="match status" value="1"/>
</dbReference>
<evidence type="ECO:0000256" key="5">
    <source>
        <dbReference type="ARBA" id="ARBA00023157"/>
    </source>
</evidence>
<dbReference type="PROSITE" id="PS51352">
    <property type="entry name" value="THIOREDOXIN_2"/>
    <property type="match status" value="1"/>
</dbReference>
<comment type="similarity">
    <text evidence="1">Belongs to the peroxiredoxin family. AhpC/Prx1 subfamily.</text>
</comment>
<dbReference type="GO" id="GO:0042744">
    <property type="term" value="P:hydrogen peroxide catabolic process"/>
    <property type="evidence" value="ECO:0007669"/>
    <property type="project" value="TreeGrafter"/>
</dbReference>
<dbReference type="GO" id="GO:0045454">
    <property type="term" value="P:cell redox homeostasis"/>
    <property type="evidence" value="ECO:0007669"/>
    <property type="project" value="TreeGrafter"/>
</dbReference>
<dbReference type="GO" id="GO:0033554">
    <property type="term" value="P:cellular response to stress"/>
    <property type="evidence" value="ECO:0007669"/>
    <property type="project" value="TreeGrafter"/>
</dbReference>
<dbReference type="EMBL" id="QJKK01000012">
    <property type="protein sequence ID" value="RAL21862.1"/>
    <property type="molecule type" value="Genomic_DNA"/>
</dbReference>